<dbReference type="Pfam" id="PF07727">
    <property type="entry name" value="RVT_2"/>
    <property type="match status" value="1"/>
</dbReference>
<organism evidence="2">
    <name type="scientific">Tanacetum cinerariifolium</name>
    <name type="common">Dalmatian daisy</name>
    <name type="synonym">Chrysanthemum cinerariifolium</name>
    <dbReference type="NCBI Taxonomy" id="118510"/>
    <lineage>
        <taxon>Eukaryota</taxon>
        <taxon>Viridiplantae</taxon>
        <taxon>Streptophyta</taxon>
        <taxon>Embryophyta</taxon>
        <taxon>Tracheophyta</taxon>
        <taxon>Spermatophyta</taxon>
        <taxon>Magnoliopsida</taxon>
        <taxon>eudicotyledons</taxon>
        <taxon>Gunneridae</taxon>
        <taxon>Pentapetalae</taxon>
        <taxon>asterids</taxon>
        <taxon>campanulids</taxon>
        <taxon>Asterales</taxon>
        <taxon>Asteraceae</taxon>
        <taxon>Asteroideae</taxon>
        <taxon>Anthemideae</taxon>
        <taxon>Anthemidinae</taxon>
        <taxon>Tanacetum</taxon>
    </lineage>
</organism>
<proteinExistence type="predicted"/>
<evidence type="ECO:0000259" key="1">
    <source>
        <dbReference type="Pfam" id="PF07727"/>
    </source>
</evidence>
<dbReference type="AlphaFoldDB" id="A0A699IW13"/>
<feature type="domain" description="Reverse transcriptase Ty1/copia-type" evidence="1">
    <location>
        <begin position="12"/>
        <end position="97"/>
    </location>
</feature>
<dbReference type="InterPro" id="IPR013103">
    <property type="entry name" value="RVT_2"/>
</dbReference>
<evidence type="ECO:0000313" key="2">
    <source>
        <dbReference type="EMBL" id="GEZ90872.1"/>
    </source>
</evidence>
<name>A0A699IW13_TANCI</name>
<sequence length="245" mass="27741">MQEKIHEFERLQVWELVPRTDDIMLINLKWIFKVKLDEFGGVLQNKARLLANGFFQEEGIDFEESFSSVALVEAIRIFVANAAHKNITVYQMDAKTAPRAWYELLSKFLLSQEFSKDVVDSTLFTRKEGNDILLVQISVDDIIFSSTDPAPCDTFADIMKILKKYGMESSDSVDTPMVERTRLDEDLQGIPVDSTRYHGMVGSFMYLTSSRPNLVFTDTGIALTAYADADHVGVKTLEEVPLAVH</sequence>
<dbReference type="EMBL" id="BKCJ010340501">
    <property type="protein sequence ID" value="GEZ90872.1"/>
    <property type="molecule type" value="Genomic_DNA"/>
</dbReference>
<reference evidence="2" key="1">
    <citation type="journal article" date="2019" name="Sci. Rep.">
        <title>Draft genome of Tanacetum cinerariifolium, the natural source of mosquito coil.</title>
        <authorList>
            <person name="Yamashiro T."/>
            <person name="Shiraishi A."/>
            <person name="Satake H."/>
            <person name="Nakayama K."/>
        </authorList>
    </citation>
    <scope>NUCLEOTIDE SEQUENCE</scope>
</reference>
<comment type="caution">
    <text evidence="2">The sequence shown here is derived from an EMBL/GenBank/DDBJ whole genome shotgun (WGS) entry which is preliminary data.</text>
</comment>
<protein>
    <recommendedName>
        <fullName evidence="1">Reverse transcriptase Ty1/copia-type domain-containing protein</fullName>
    </recommendedName>
</protein>
<gene>
    <name evidence="2" type="ORF">Tci_562845</name>
</gene>
<accession>A0A699IW13</accession>
<feature type="non-terminal residue" evidence="2">
    <location>
        <position position="245"/>
    </location>
</feature>